<keyword evidence="2" id="KW-1003">Cell membrane</keyword>
<dbReference type="PANTHER" id="PTHR47529:SF1">
    <property type="entry name" value="PERIPLASMIC CHAPERONE PPID"/>
    <property type="match status" value="1"/>
</dbReference>
<comment type="similarity">
    <text evidence="7">Belongs to the PpiD chaperone family.</text>
</comment>
<accession>A0ABV3L3W9</accession>
<dbReference type="Proteomes" id="UP001553161">
    <property type="component" value="Unassembled WGS sequence"/>
</dbReference>
<keyword evidence="11" id="KW-1185">Reference proteome</keyword>
<feature type="domain" description="PpiC" evidence="9">
    <location>
        <begin position="244"/>
        <end position="363"/>
    </location>
</feature>
<dbReference type="Pfam" id="PF13145">
    <property type="entry name" value="Rotamase_2"/>
    <property type="match status" value="1"/>
</dbReference>
<evidence type="ECO:0000256" key="6">
    <source>
        <dbReference type="ARBA" id="ARBA00023186"/>
    </source>
</evidence>
<dbReference type="SUPFAM" id="SSF109998">
    <property type="entry name" value="Triger factor/SurA peptide-binding domain-like"/>
    <property type="match status" value="1"/>
</dbReference>
<dbReference type="InterPro" id="IPR052029">
    <property type="entry name" value="PpiD_chaperone"/>
</dbReference>
<proteinExistence type="inferred from homology"/>
<reference evidence="10 11" key="1">
    <citation type="submission" date="2024-07" db="EMBL/GenBank/DDBJ databases">
        <authorList>
            <person name="Kang M."/>
        </authorList>
    </citation>
    <scope>NUCLEOTIDE SEQUENCE [LARGE SCALE GENOMIC DNA]</scope>
    <source>
        <strain evidence="10 11">DFM31</strain>
    </source>
</reference>
<evidence type="ECO:0000256" key="3">
    <source>
        <dbReference type="ARBA" id="ARBA00022692"/>
    </source>
</evidence>
<protein>
    <submittedName>
        <fullName evidence="10">SurA N-terminal domain-containing protein</fullName>
    </submittedName>
</protein>
<name>A0ABV3L3W9_9RHOB</name>
<dbReference type="RefSeq" id="WP_366192084.1">
    <property type="nucleotide sequence ID" value="NZ_JBFBVU010000005.1"/>
</dbReference>
<dbReference type="InterPro" id="IPR027304">
    <property type="entry name" value="Trigger_fact/SurA_dom_sf"/>
</dbReference>
<feature type="transmembrane region" description="Helical" evidence="8">
    <location>
        <begin position="12"/>
        <end position="32"/>
    </location>
</feature>
<keyword evidence="3 8" id="KW-0812">Transmembrane</keyword>
<keyword evidence="4 8" id="KW-1133">Transmembrane helix</keyword>
<evidence type="ECO:0000256" key="8">
    <source>
        <dbReference type="SAM" id="Phobius"/>
    </source>
</evidence>
<evidence type="ECO:0000313" key="11">
    <source>
        <dbReference type="Proteomes" id="UP001553161"/>
    </source>
</evidence>
<dbReference type="EMBL" id="JBFBVU010000005">
    <property type="protein sequence ID" value="MEV8466279.1"/>
    <property type="molecule type" value="Genomic_DNA"/>
</dbReference>
<organism evidence="10 11">
    <name type="scientific">Meridianimarinicoccus marinus</name>
    <dbReference type="NCBI Taxonomy" id="3231483"/>
    <lineage>
        <taxon>Bacteria</taxon>
        <taxon>Pseudomonadati</taxon>
        <taxon>Pseudomonadota</taxon>
        <taxon>Alphaproteobacteria</taxon>
        <taxon>Rhodobacterales</taxon>
        <taxon>Paracoccaceae</taxon>
        <taxon>Meridianimarinicoccus</taxon>
    </lineage>
</organism>
<evidence type="ECO:0000256" key="5">
    <source>
        <dbReference type="ARBA" id="ARBA00023136"/>
    </source>
</evidence>
<evidence type="ECO:0000256" key="1">
    <source>
        <dbReference type="ARBA" id="ARBA00004401"/>
    </source>
</evidence>
<evidence type="ECO:0000256" key="7">
    <source>
        <dbReference type="ARBA" id="ARBA00038408"/>
    </source>
</evidence>
<dbReference type="Gene3D" id="1.10.4030.10">
    <property type="entry name" value="Porin chaperone SurA, peptide-binding domain"/>
    <property type="match status" value="1"/>
</dbReference>
<comment type="caution">
    <text evidence="10">The sequence shown here is derived from an EMBL/GenBank/DDBJ whole genome shotgun (WGS) entry which is preliminary data.</text>
</comment>
<evidence type="ECO:0000256" key="2">
    <source>
        <dbReference type="ARBA" id="ARBA00022475"/>
    </source>
</evidence>
<evidence type="ECO:0000259" key="9">
    <source>
        <dbReference type="Pfam" id="PF13145"/>
    </source>
</evidence>
<dbReference type="Pfam" id="PF13624">
    <property type="entry name" value="SurA_N_3"/>
    <property type="match status" value="1"/>
</dbReference>
<dbReference type="PANTHER" id="PTHR47529">
    <property type="entry name" value="PEPTIDYL-PROLYL CIS-TRANS ISOMERASE D"/>
    <property type="match status" value="1"/>
</dbReference>
<keyword evidence="6" id="KW-0143">Chaperone</keyword>
<sequence>MAKKGKASQLVVWVLMAMLIVGLAGFGVGNFGGTITNVATVGETEVDIDTYGRALQRDMQELEAATGQPASMADLQAQGRDVAVLQGLLGTAALDEATRLAGLSVGDERVSSQIRDIEAFQGLDGKFDREAYEFALDRNQMSVEQFEDSVRQDLARNLFQAALVSGLSPQPAYADAIYRFIAERRTLSLIRMTEDDLEAPVAAPDAAAIQAHYEANIDAYTLPQRKAITYSWLTPEMLAETIEVEEATLRAAYDARAEEFNIPERRLVERLAFADETAAREAMAAIEDGTAEFDNFLTERELTVDDVDLGAVSRDDLGAAADGVFALTEAGVVGPLPSTLGPALFRVSAILSPQSTTFEDARDLLAAELQVEAALSQLDNELEPLEDLLAGGATLEDLATETPMELGTVEWFGPAPEGIAAYATFNELAAQATPDDFPEVRQLDDGALFAIRVDEIIPPTVQPLDDVIDAATEAAREAAVRDALRVRVTELEEALSSGLSATDLGLEPLVVNNITRTSVPEGVPLEAAERIFTLEEGEIEVIEDGAALVLLRNDEILPPSEDDPNAAMLRQVLGQQASEQMAQDVLNEIARAMEIRAGITINQAALNAVHAQLP</sequence>
<dbReference type="InterPro" id="IPR000297">
    <property type="entry name" value="PPIase_PpiC"/>
</dbReference>
<comment type="subcellular location">
    <subcellularLocation>
        <location evidence="1">Cell membrane</location>
        <topology evidence="1">Single-pass type II membrane protein</topology>
    </subcellularLocation>
</comment>
<keyword evidence="5 8" id="KW-0472">Membrane</keyword>
<evidence type="ECO:0000256" key="4">
    <source>
        <dbReference type="ARBA" id="ARBA00022989"/>
    </source>
</evidence>
<gene>
    <name evidence="10" type="ORF">AB0T83_05710</name>
</gene>
<evidence type="ECO:0000313" key="10">
    <source>
        <dbReference type="EMBL" id="MEV8466279.1"/>
    </source>
</evidence>